<dbReference type="Pfam" id="PF00534">
    <property type="entry name" value="Glycos_transf_1"/>
    <property type="match status" value="1"/>
</dbReference>
<dbReference type="Gene3D" id="3.40.50.2000">
    <property type="entry name" value="Glycogen Phosphorylase B"/>
    <property type="match status" value="1"/>
</dbReference>
<protein>
    <submittedName>
        <fullName evidence="2">Glycosyltransferase involved in cell wall biosynthesis</fullName>
    </submittedName>
</protein>
<proteinExistence type="predicted"/>
<reference evidence="2 3" key="1">
    <citation type="submission" date="2023-07" db="EMBL/GenBank/DDBJ databases">
        <title>Sorghum-associated microbial communities from plants grown in Nebraska, USA.</title>
        <authorList>
            <person name="Schachtman D."/>
        </authorList>
    </citation>
    <scope>NUCLEOTIDE SEQUENCE [LARGE SCALE GENOMIC DNA]</scope>
    <source>
        <strain evidence="2 3">4256</strain>
    </source>
</reference>
<dbReference type="PANTHER" id="PTHR46401">
    <property type="entry name" value="GLYCOSYLTRANSFERASE WBBK-RELATED"/>
    <property type="match status" value="1"/>
</dbReference>
<dbReference type="RefSeq" id="WP_310225181.1">
    <property type="nucleotide sequence ID" value="NZ_JAVDWV010000010.1"/>
</dbReference>
<sequence length="408" mass="44414">MNWIAGLLERIIPSAVRRTDPLPAAPRRLLVDLSTIAQHDAGTGIQRVVRAIWLHLARVQLDGILVLPVAATAKRGYALATVDAANGGLSLPSADAPLIHAGPGDIFLGLDLAAHRLSRHQRQLARWRRAGASINIVIYDLLPLQHPHWFPHSTGRNFRKWIGVVGRLSDRTICISQQVAADFHAWLAASKVARRDAIAVTVMPLSGAVDATNPSCGIGEKGRAAIARAERARTILMVGTIEPRKGHDCVLDAMEYLWQTQPAEAPHVLIVGRPGWRTEAMQARLAALEARADHRLTWLSRASDELLAALYARAALVVMPSRGEGFGLPIVEALRQGRKVLARDLPVFRELARPGLFYFDDDRPAALADSILATLLEADPPIPVGEDWDDSVDSLLRALGLEQKKAPA</sequence>
<accession>A0ABU1X283</accession>
<dbReference type="PANTHER" id="PTHR46401:SF9">
    <property type="entry name" value="MANNOSYLTRANSFERASE A"/>
    <property type="match status" value="1"/>
</dbReference>
<name>A0ABU1X283_SPHXE</name>
<evidence type="ECO:0000313" key="2">
    <source>
        <dbReference type="EMBL" id="MDR7155680.1"/>
    </source>
</evidence>
<keyword evidence="3" id="KW-1185">Reference proteome</keyword>
<comment type="caution">
    <text evidence="2">The sequence shown here is derived from an EMBL/GenBank/DDBJ whole genome shotgun (WGS) entry which is preliminary data.</text>
</comment>
<evidence type="ECO:0000259" key="1">
    <source>
        <dbReference type="Pfam" id="PF00534"/>
    </source>
</evidence>
<gene>
    <name evidence="2" type="ORF">J2W40_002512</name>
</gene>
<dbReference type="InterPro" id="IPR001296">
    <property type="entry name" value="Glyco_trans_1"/>
</dbReference>
<dbReference type="SUPFAM" id="SSF53756">
    <property type="entry name" value="UDP-Glycosyltransferase/glycogen phosphorylase"/>
    <property type="match status" value="1"/>
</dbReference>
<dbReference type="EMBL" id="JAVDWV010000010">
    <property type="protein sequence ID" value="MDR7155680.1"/>
    <property type="molecule type" value="Genomic_DNA"/>
</dbReference>
<evidence type="ECO:0000313" key="3">
    <source>
        <dbReference type="Proteomes" id="UP001267638"/>
    </source>
</evidence>
<dbReference type="Proteomes" id="UP001267638">
    <property type="component" value="Unassembled WGS sequence"/>
</dbReference>
<feature type="domain" description="Glycosyl transferase family 1" evidence="1">
    <location>
        <begin position="223"/>
        <end position="375"/>
    </location>
</feature>
<organism evidence="2 3">
    <name type="scientific">Sphingobium xenophagum</name>
    <dbReference type="NCBI Taxonomy" id="121428"/>
    <lineage>
        <taxon>Bacteria</taxon>
        <taxon>Pseudomonadati</taxon>
        <taxon>Pseudomonadota</taxon>
        <taxon>Alphaproteobacteria</taxon>
        <taxon>Sphingomonadales</taxon>
        <taxon>Sphingomonadaceae</taxon>
        <taxon>Sphingobium</taxon>
    </lineage>
</organism>